<dbReference type="RefSeq" id="WP_265168233.1">
    <property type="nucleotide sequence ID" value="NZ_AP023081.1"/>
</dbReference>
<gene>
    <name evidence="2" type="ORF">PSm6_44450</name>
</gene>
<dbReference type="Gene3D" id="1.10.260.40">
    <property type="entry name" value="lambda repressor-like DNA-binding domains"/>
    <property type="match status" value="1"/>
</dbReference>
<dbReference type="SUPFAM" id="SSF47413">
    <property type="entry name" value="lambda repressor-like DNA-binding domains"/>
    <property type="match status" value="1"/>
</dbReference>
<sequence>MNRIRETREGAGISQAALYKKLGWRQSRLANYESGNRTPGLNEAREIIAALAGLGVVCDLDEVFPQPDPEASKSVA</sequence>
<feature type="domain" description="HTH cro/C1-type" evidence="1">
    <location>
        <begin position="4"/>
        <end position="63"/>
    </location>
</feature>
<protein>
    <submittedName>
        <fullName evidence="2">Transcriptional regulator</fullName>
    </submittedName>
</protein>
<dbReference type="EMBL" id="AP023081">
    <property type="protein sequence ID" value="BCD88038.1"/>
    <property type="molecule type" value="Genomic_DNA"/>
</dbReference>
<keyword evidence="3" id="KW-1185">Reference proteome</keyword>
<dbReference type="Proteomes" id="UP001064896">
    <property type="component" value="Chromosome"/>
</dbReference>
<accession>A0ABM7LEP9</accession>
<dbReference type="InterPro" id="IPR001387">
    <property type="entry name" value="Cro/C1-type_HTH"/>
</dbReference>
<evidence type="ECO:0000313" key="3">
    <source>
        <dbReference type="Proteomes" id="UP001064896"/>
    </source>
</evidence>
<dbReference type="CDD" id="cd00093">
    <property type="entry name" value="HTH_XRE"/>
    <property type="match status" value="1"/>
</dbReference>
<name>A0ABM7LEP9_9PSED</name>
<dbReference type="Pfam" id="PF01381">
    <property type="entry name" value="HTH_3"/>
    <property type="match status" value="1"/>
</dbReference>
<dbReference type="InterPro" id="IPR010982">
    <property type="entry name" value="Lambda_DNA-bd_dom_sf"/>
</dbReference>
<dbReference type="PROSITE" id="PS50943">
    <property type="entry name" value="HTH_CROC1"/>
    <property type="match status" value="1"/>
</dbReference>
<evidence type="ECO:0000259" key="1">
    <source>
        <dbReference type="PROSITE" id="PS50943"/>
    </source>
</evidence>
<evidence type="ECO:0000313" key="2">
    <source>
        <dbReference type="EMBL" id="BCD88038.1"/>
    </source>
</evidence>
<reference evidence="2" key="1">
    <citation type="submission" date="2020-05" db="EMBL/GenBank/DDBJ databases">
        <title>Complete genome sequence of Pseudomonas sp. Sm006.</title>
        <authorList>
            <person name="Takeuchi K."/>
            <person name="Someya N."/>
        </authorList>
    </citation>
    <scope>NUCLEOTIDE SEQUENCE</scope>
    <source>
        <strain evidence="2">Sm006</strain>
    </source>
</reference>
<dbReference type="SMART" id="SM00530">
    <property type="entry name" value="HTH_XRE"/>
    <property type="match status" value="1"/>
</dbReference>
<proteinExistence type="predicted"/>
<organism evidence="2 3">
    <name type="scientific">Pseudomonas solani</name>
    <dbReference type="NCBI Taxonomy" id="2731552"/>
    <lineage>
        <taxon>Bacteria</taxon>
        <taxon>Pseudomonadati</taxon>
        <taxon>Pseudomonadota</taxon>
        <taxon>Gammaproteobacteria</taxon>
        <taxon>Pseudomonadales</taxon>
        <taxon>Pseudomonadaceae</taxon>
        <taxon>Pseudomonas</taxon>
    </lineage>
</organism>